<evidence type="ECO:0008006" key="3">
    <source>
        <dbReference type="Google" id="ProtNLM"/>
    </source>
</evidence>
<geneLocation type="plasmid" evidence="1 2">
    <name>unnamed2</name>
</geneLocation>
<accession>A0ABY5TXV1</accession>
<reference evidence="1" key="1">
    <citation type="submission" date="2022-08" db="EMBL/GenBank/DDBJ databases">
        <title>Complete genome sequence of 14 non-tuberculosis mycobacteria type-strains.</title>
        <authorList>
            <person name="Igarashi Y."/>
            <person name="Osugi A."/>
            <person name="Mitarai S."/>
        </authorList>
    </citation>
    <scope>NUCLEOTIDE SEQUENCE</scope>
    <source>
        <strain evidence="1">JCM 16369</strain>
    </source>
</reference>
<dbReference type="RefSeq" id="WP_262871837.1">
    <property type="nucleotide sequence ID" value="NZ_CP103314.1"/>
</dbReference>
<keyword evidence="1" id="KW-0614">Plasmid</keyword>
<gene>
    <name evidence="1" type="ORF">MI149_30340</name>
</gene>
<evidence type="ECO:0000313" key="2">
    <source>
        <dbReference type="Proteomes" id="UP001055337"/>
    </source>
</evidence>
<evidence type="ECO:0000313" key="1">
    <source>
        <dbReference type="EMBL" id="UVY96073.1"/>
    </source>
</evidence>
<dbReference type="Proteomes" id="UP001055337">
    <property type="component" value="Plasmid unnamed2"/>
</dbReference>
<dbReference type="EMBL" id="CP103314">
    <property type="protein sequence ID" value="UVY96073.1"/>
    <property type="molecule type" value="Genomic_DNA"/>
</dbReference>
<proteinExistence type="predicted"/>
<organism evidence="1 2">
    <name type="scientific">Mycolicibacterium crocinum</name>
    <dbReference type="NCBI Taxonomy" id="388459"/>
    <lineage>
        <taxon>Bacteria</taxon>
        <taxon>Bacillati</taxon>
        <taxon>Actinomycetota</taxon>
        <taxon>Actinomycetes</taxon>
        <taxon>Mycobacteriales</taxon>
        <taxon>Mycobacteriaceae</taxon>
        <taxon>Mycolicibacterium</taxon>
    </lineage>
</organism>
<keyword evidence="2" id="KW-1185">Reference proteome</keyword>
<sequence>MTSASNPPTVPVVGARIDAVADRIATGWGHHTHTRLTAVIAQLYTDLAVLSPHWSPRQRAEWITDAADATTTTELTTLLDDYLDRDADHPPVTVYGSTLHTDDRHDAVTAMLAALTIDHLTGWITSGLADFHGRVYLSKGKLNDG</sequence>
<protein>
    <recommendedName>
        <fullName evidence="3">DUF4254 domain-containing protein</fullName>
    </recommendedName>
</protein>
<name>A0ABY5TXV1_9MYCO</name>